<feature type="non-terminal residue" evidence="1">
    <location>
        <position position="1"/>
    </location>
</feature>
<dbReference type="AlphaFoldDB" id="A0A699YUA9"/>
<dbReference type="EMBL" id="BLLF01000326">
    <property type="protein sequence ID" value="GFH10566.1"/>
    <property type="molecule type" value="Genomic_DNA"/>
</dbReference>
<accession>A0A699YUA9</accession>
<comment type="caution">
    <text evidence="1">The sequence shown here is derived from an EMBL/GenBank/DDBJ whole genome shotgun (WGS) entry which is preliminary data.</text>
</comment>
<evidence type="ECO:0000313" key="2">
    <source>
        <dbReference type="Proteomes" id="UP000485058"/>
    </source>
</evidence>
<reference evidence="1 2" key="1">
    <citation type="submission" date="2020-02" db="EMBL/GenBank/DDBJ databases">
        <title>Draft genome sequence of Haematococcus lacustris strain NIES-144.</title>
        <authorList>
            <person name="Morimoto D."/>
            <person name="Nakagawa S."/>
            <person name="Yoshida T."/>
            <person name="Sawayama S."/>
        </authorList>
    </citation>
    <scope>NUCLEOTIDE SEQUENCE [LARGE SCALE GENOMIC DNA]</scope>
    <source>
        <strain evidence="1 2">NIES-144</strain>
    </source>
</reference>
<organism evidence="1 2">
    <name type="scientific">Haematococcus lacustris</name>
    <name type="common">Green alga</name>
    <name type="synonym">Haematococcus pluvialis</name>
    <dbReference type="NCBI Taxonomy" id="44745"/>
    <lineage>
        <taxon>Eukaryota</taxon>
        <taxon>Viridiplantae</taxon>
        <taxon>Chlorophyta</taxon>
        <taxon>core chlorophytes</taxon>
        <taxon>Chlorophyceae</taxon>
        <taxon>CS clade</taxon>
        <taxon>Chlamydomonadales</taxon>
        <taxon>Haematococcaceae</taxon>
        <taxon>Haematococcus</taxon>
    </lineage>
</organism>
<protein>
    <submittedName>
        <fullName evidence="1">Uncharacterized protein</fullName>
    </submittedName>
</protein>
<name>A0A699YUA9_HAELA</name>
<keyword evidence="2" id="KW-1185">Reference proteome</keyword>
<proteinExistence type="predicted"/>
<sequence>MRCWRPAAGCSRQCCCLRAARHPHTAPSCNRPRCSPCWWRGTRRRPCT</sequence>
<gene>
    <name evidence="1" type="ORF">HaLaN_05900</name>
</gene>
<dbReference type="Proteomes" id="UP000485058">
    <property type="component" value="Unassembled WGS sequence"/>
</dbReference>
<feature type="non-terminal residue" evidence="1">
    <location>
        <position position="48"/>
    </location>
</feature>
<evidence type="ECO:0000313" key="1">
    <source>
        <dbReference type="EMBL" id="GFH10566.1"/>
    </source>
</evidence>